<evidence type="ECO:0008006" key="3">
    <source>
        <dbReference type="Google" id="ProtNLM"/>
    </source>
</evidence>
<accession>A0A7W4UWZ3</accession>
<dbReference type="AlphaFoldDB" id="A0A7W4UWZ3"/>
<gene>
    <name evidence="1" type="ORF">FHX33_002588</name>
</gene>
<organism evidence="1 2">
    <name type="scientific">Leifsonia aquatica</name>
    <name type="common">Corynebacterium aquaticum</name>
    <dbReference type="NCBI Taxonomy" id="144185"/>
    <lineage>
        <taxon>Bacteria</taxon>
        <taxon>Bacillati</taxon>
        <taxon>Actinomycetota</taxon>
        <taxon>Actinomycetes</taxon>
        <taxon>Micrococcales</taxon>
        <taxon>Microbacteriaceae</taxon>
        <taxon>Leifsonia</taxon>
    </lineage>
</organism>
<proteinExistence type="predicted"/>
<dbReference type="Proteomes" id="UP000538196">
    <property type="component" value="Unassembled WGS sequence"/>
</dbReference>
<dbReference type="RefSeq" id="WP_021757001.1">
    <property type="nucleotide sequence ID" value="NZ_JACHVP010000002.1"/>
</dbReference>
<evidence type="ECO:0000313" key="2">
    <source>
        <dbReference type="Proteomes" id="UP000538196"/>
    </source>
</evidence>
<keyword evidence="2" id="KW-1185">Reference proteome</keyword>
<sequence length="83" mass="9203">MFVDANVLVPGRWRDIVLTLAEADLFEILWSPLVLEEVDRHLPAGMDAEARAVLFGAMNGAFPEALVEWPGAVDIEVRLDVNE</sequence>
<reference evidence="1 2" key="1">
    <citation type="submission" date="2020-08" db="EMBL/GenBank/DDBJ databases">
        <title>Sequencing the genomes of 1000 actinobacteria strains.</title>
        <authorList>
            <person name="Klenk H.-P."/>
        </authorList>
    </citation>
    <scope>NUCLEOTIDE SEQUENCE [LARGE SCALE GENOMIC DNA]</scope>
    <source>
        <strain evidence="1 2">DSM 20146</strain>
    </source>
</reference>
<protein>
    <recommendedName>
        <fullName evidence="3">PIN domain-containing protein</fullName>
    </recommendedName>
</protein>
<comment type="caution">
    <text evidence="1">The sequence shown here is derived from an EMBL/GenBank/DDBJ whole genome shotgun (WGS) entry which is preliminary data.</text>
</comment>
<evidence type="ECO:0000313" key="1">
    <source>
        <dbReference type="EMBL" id="MBB2967825.1"/>
    </source>
</evidence>
<dbReference type="EMBL" id="JACHVP010000002">
    <property type="protein sequence ID" value="MBB2967825.1"/>
    <property type="molecule type" value="Genomic_DNA"/>
</dbReference>
<name>A0A7W4UWZ3_LEIAQ</name>